<accession>A7F1M3</accession>
<protein>
    <submittedName>
        <fullName evidence="1">Uncharacterized protein</fullName>
    </submittedName>
</protein>
<proteinExistence type="predicted"/>
<dbReference type="GeneID" id="5483457"/>
<evidence type="ECO:0000313" key="1">
    <source>
        <dbReference type="EMBL" id="EDN95615.1"/>
    </source>
</evidence>
<dbReference type="RefSeq" id="XP_001587501.1">
    <property type="nucleotide sequence ID" value="XM_001587451.1"/>
</dbReference>
<dbReference type="Proteomes" id="UP000001312">
    <property type="component" value="Unassembled WGS sequence"/>
</dbReference>
<dbReference type="AlphaFoldDB" id="A7F1M3"/>
<dbReference type="EMBL" id="CH476638">
    <property type="protein sequence ID" value="EDN95615.1"/>
    <property type="molecule type" value="Genomic_DNA"/>
</dbReference>
<dbReference type="InParanoid" id="A7F1M3"/>
<reference evidence="2" key="1">
    <citation type="journal article" date="2011" name="PLoS Genet.">
        <title>Genomic analysis of the necrotrophic fungal pathogens Sclerotinia sclerotiorum and Botrytis cinerea.</title>
        <authorList>
            <person name="Amselem J."/>
            <person name="Cuomo C.A."/>
            <person name="van Kan J.A."/>
            <person name="Viaud M."/>
            <person name="Benito E.P."/>
            <person name="Couloux A."/>
            <person name="Coutinho P.M."/>
            <person name="de Vries R.P."/>
            <person name="Dyer P.S."/>
            <person name="Fillinger S."/>
            <person name="Fournier E."/>
            <person name="Gout L."/>
            <person name="Hahn M."/>
            <person name="Kohn L."/>
            <person name="Lapalu N."/>
            <person name="Plummer K.M."/>
            <person name="Pradier J.M."/>
            <person name="Quevillon E."/>
            <person name="Sharon A."/>
            <person name="Simon A."/>
            <person name="ten Have A."/>
            <person name="Tudzynski B."/>
            <person name="Tudzynski P."/>
            <person name="Wincker P."/>
            <person name="Andrew M."/>
            <person name="Anthouard V."/>
            <person name="Beever R.E."/>
            <person name="Beffa R."/>
            <person name="Benoit I."/>
            <person name="Bouzid O."/>
            <person name="Brault B."/>
            <person name="Chen Z."/>
            <person name="Choquer M."/>
            <person name="Collemare J."/>
            <person name="Cotton P."/>
            <person name="Danchin E.G."/>
            <person name="Da Silva C."/>
            <person name="Gautier A."/>
            <person name="Giraud C."/>
            <person name="Giraud T."/>
            <person name="Gonzalez C."/>
            <person name="Grossetete S."/>
            <person name="Guldener U."/>
            <person name="Henrissat B."/>
            <person name="Howlett B.J."/>
            <person name="Kodira C."/>
            <person name="Kretschmer M."/>
            <person name="Lappartient A."/>
            <person name="Leroch M."/>
            <person name="Levis C."/>
            <person name="Mauceli E."/>
            <person name="Neuveglise C."/>
            <person name="Oeser B."/>
            <person name="Pearson M."/>
            <person name="Poulain J."/>
            <person name="Poussereau N."/>
            <person name="Quesneville H."/>
            <person name="Rascle C."/>
            <person name="Schumacher J."/>
            <person name="Segurens B."/>
            <person name="Sexton A."/>
            <person name="Silva E."/>
            <person name="Sirven C."/>
            <person name="Soanes D.M."/>
            <person name="Talbot N.J."/>
            <person name="Templeton M."/>
            <person name="Yandava C."/>
            <person name="Yarden O."/>
            <person name="Zeng Q."/>
            <person name="Rollins J.A."/>
            <person name="Lebrun M.H."/>
            <person name="Dickman M."/>
        </authorList>
    </citation>
    <scope>NUCLEOTIDE SEQUENCE [LARGE SCALE GENOMIC DNA]</scope>
    <source>
        <strain evidence="2">ATCC 18683 / 1980 / Ss-1</strain>
    </source>
</reference>
<sequence length="83" mass="9302">MRRAWFLIDNGVGHDKVSQSTVTSGETCKRCRSSVNKLTTIAGHVPVECVAYDNHDNYNNLTKIYGQMEFKEPHISLNAAYAV</sequence>
<evidence type="ECO:0000313" key="2">
    <source>
        <dbReference type="Proteomes" id="UP000001312"/>
    </source>
</evidence>
<dbReference type="KEGG" id="ssl:SS1G_11493"/>
<keyword evidence="2" id="KW-1185">Reference proteome</keyword>
<name>A7F1M3_SCLS1</name>
<gene>
    <name evidence="1" type="ORF">SS1G_11493</name>
</gene>
<organism evidence="1 2">
    <name type="scientific">Sclerotinia sclerotiorum (strain ATCC 18683 / 1980 / Ss-1)</name>
    <name type="common">White mold</name>
    <name type="synonym">Whetzelinia sclerotiorum</name>
    <dbReference type="NCBI Taxonomy" id="665079"/>
    <lineage>
        <taxon>Eukaryota</taxon>
        <taxon>Fungi</taxon>
        <taxon>Dikarya</taxon>
        <taxon>Ascomycota</taxon>
        <taxon>Pezizomycotina</taxon>
        <taxon>Leotiomycetes</taxon>
        <taxon>Helotiales</taxon>
        <taxon>Sclerotiniaceae</taxon>
        <taxon>Sclerotinia</taxon>
    </lineage>
</organism>